<dbReference type="EMBL" id="DTCK01000034">
    <property type="protein sequence ID" value="HGQ36000.1"/>
    <property type="molecule type" value="Genomic_DNA"/>
</dbReference>
<feature type="coiled-coil region" evidence="1">
    <location>
        <begin position="80"/>
        <end position="121"/>
    </location>
</feature>
<evidence type="ECO:0008006" key="4">
    <source>
        <dbReference type="Google" id="ProtNLM"/>
    </source>
</evidence>
<gene>
    <name evidence="3" type="ORF">ENU08_03550</name>
    <name evidence="2" type="ORF">ENU41_04910</name>
</gene>
<name>A0A7C4JK36_9CREN</name>
<dbReference type="AlphaFoldDB" id="A0A7C4JK36"/>
<sequence length="234" mass="27445">MKLITVELDDELYEELLKKAREEGFLTVAEYLNSLILRIIEKEGGEASEEEPRKSSSIERLLGVIERKVHDTVNPFTQKIDDVNRKIASLIERLETLEERLNSLEEKTKSIESIAEETKATKETKKMKKTAMDILKEQKVIFERDIATKIRDRDIFFAKLEREGAIVIEAKNERIAVEPQFWRQLMEKLKDIRTSNDEEMKKHLDPIEFKVVQKLRESALLIFDNTTKIWNLVL</sequence>
<dbReference type="EMBL" id="DTBD01000025">
    <property type="protein sequence ID" value="HGQ64299.1"/>
    <property type="molecule type" value="Genomic_DNA"/>
</dbReference>
<comment type="caution">
    <text evidence="3">The sequence shown here is derived from an EMBL/GenBank/DDBJ whole genome shotgun (WGS) entry which is preliminary data.</text>
</comment>
<evidence type="ECO:0000313" key="3">
    <source>
        <dbReference type="EMBL" id="HGQ64299.1"/>
    </source>
</evidence>
<proteinExistence type="predicted"/>
<reference evidence="3" key="1">
    <citation type="journal article" date="2020" name="mSystems">
        <title>Genome- and Community-Level Interaction Insights into Carbon Utilization and Element Cycling Functions of Hydrothermarchaeota in Hydrothermal Sediment.</title>
        <authorList>
            <person name="Zhou Z."/>
            <person name="Liu Y."/>
            <person name="Xu W."/>
            <person name="Pan J."/>
            <person name="Luo Z.H."/>
            <person name="Li M."/>
        </authorList>
    </citation>
    <scope>NUCLEOTIDE SEQUENCE [LARGE SCALE GENOMIC DNA]</scope>
    <source>
        <strain evidence="3">SpSt-637</strain>
        <strain evidence="2">SpSt-667</strain>
    </source>
</reference>
<protein>
    <recommendedName>
        <fullName evidence="4">CopG family transcriptional regulator</fullName>
    </recommendedName>
</protein>
<evidence type="ECO:0000256" key="1">
    <source>
        <dbReference type="SAM" id="Coils"/>
    </source>
</evidence>
<accession>A0A7C4JK36</accession>
<organism evidence="3">
    <name type="scientific">Ignisphaera aggregans</name>
    <dbReference type="NCBI Taxonomy" id="334771"/>
    <lineage>
        <taxon>Archaea</taxon>
        <taxon>Thermoproteota</taxon>
        <taxon>Thermoprotei</taxon>
        <taxon>Desulfurococcales</taxon>
        <taxon>Desulfurococcaceae</taxon>
        <taxon>Ignisphaera</taxon>
    </lineage>
</organism>
<keyword evidence="1" id="KW-0175">Coiled coil</keyword>
<evidence type="ECO:0000313" key="2">
    <source>
        <dbReference type="EMBL" id="HGQ36000.1"/>
    </source>
</evidence>